<dbReference type="InterPro" id="IPR012902">
    <property type="entry name" value="N_methyl_site"/>
</dbReference>
<organism evidence="6 7">
    <name type="scientific">Lentisphaera araneosa HTCC2155</name>
    <dbReference type="NCBI Taxonomy" id="313628"/>
    <lineage>
        <taxon>Bacteria</taxon>
        <taxon>Pseudomonadati</taxon>
        <taxon>Lentisphaerota</taxon>
        <taxon>Lentisphaeria</taxon>
        <taxon>Lentisphaerales</taxon>
        <taxon>Lentisphaeraceae</taxon>
        <taxon>Lentisphaera</taxon>
    </lineage>
</organism>
<dbReference type="GO" id="GO:0015627">
    <property type="term" value="C:type II protein secretion system complex"/>
    <property type="evidence" value="ECO:0007669"/>
    <property type="project" value="InterPro"/>
</dbReference>
<dbReference type="InterPro" id="IPR000983">
    <property type="entry name" value="Bac_GSPG_pilin"/>
</dbReference>
<keyword evidence="3" id="KW-0812">Transmembrane</keyword>
<dbReference type="eggNOG" id="COG2165">
    <property type="taxonomic scope" value="Bacteria"/>
</dbReference>
<evidence type="ECO:0000256" key="3">
    <source>
        <dbReference type="ARBA" id="ARBA00022692"/>
    </source>
</evidence>
<evidence type="ECO:0000313" key="6">
    <source>
        <dbReference type="EMBL" id="EDM29643.1"/>
    </source>
</evidence>
<keyword evidence="4" id="KW-1133">Transmembrane helix</keyword>
<evidence type="ECO:0000256" key="1">
    <source>
        <dbReference type="ARBA" id="ARBA00004167"/>
    </source>
</evidence>
<dbReference type="STRING" id="313628.LNTAR_17873"/>
<proteinExistence type="predicted"/>
<dbReference type="Gene3D" id="3.30.700.10">
    <property type="entry name" value="Glycoprotein, Type 4 Pilin"/>
    <property type="match status" value="1"/>
</dbReference>
<reference evidence="6 7" key="1">
    <citation type="journal article" date="2010" name="J. Bacteriol.">
        <title>Genome sequence of Lentisphaera araneosa HTCC2155T, the type species of the order Lentisphaerales in the phylum Lentisphaerae.</title>
        <authorList>
            <person name="Thrash J.C."/>
            <person name="Cho J.C."/>
            <person name="Vergin K.L."/>
            <person name="Morris R.M."/>
            <person name="Giovannoni S.J."/>
        </authorList>
    </citation>
    <scope>NUCLEOTIDE SEQUENCE [LARGE SCALE GENOMIC DNA]</scope>
    <source>
        <strain evidence="6 7">HTCC2155</strain>
    </source>
</reference>
<comment type="subcellular location">
    <subcellularLocation>
        <location evidence="1">Membrane</location>
        <topology evidence="1">Single-pass membrane protein</topology>
    </subcellularLocation>
</comment>
<evidence type="ECO:0000313" key="7">
    <source>
        <dbReference type="Proteomes" id="UP000004947"/>
    </source>
</evidence>
<dbReference type="PRINTS" id="PR00813">
    <property type="entry name" value="BCTERIALGSPG"/>
</dbReference>
<comment type="caution">
    <text evidence="6">The sequence shown here is derived from an EMBL/GenBank/DDBJ whole genome shotgun (WGS) entry which is preliminary data.</text>
</comment>
<dbReference type="NCBIfam" id="TIGR02532">
    <property type="entry name" value="IV_pilin_GFxxxE"/>
    <property type="match status" value="1"/>
</dbReference>
<evidence type="ECO:0000256" key="5">
    <source>
        <dbReference type="ARBA" id="ARBA00023136"/>
    </source>
</evidence>
<dbReference type="SUPFAM" id="SSF54523">
    <property type="entry name" value="Pili subunits"/>
    <property type="match status" value="1"/>
</dbReference>
<name>A6DFR3_9BACT</name>
<keyword evidence="5" id="KW-0472">Membrane</keyword>
<evidence type="ECO:0000256" key="2">
    <source>
        <dbReference type="ARBA" id="ARBA00022481"/>
    </source>
</evidence>
<sequence>MNTKYKSPFTLIELLVVVAIIGILASLLLPSLAKARKRAKISVCKSNLKQITSAIHMYADDNEGHLPGHYSNQITYDQYLGIGYDGRTSDTDGKLYSCPTDETDLGINNNRSYSAVQGKLDGTSDNKRGAIAEGSGESLSLNDFSIPSYTIIISERHFITNTIGKTNSAMMKMQTIQNGTINGDYSWSHEEFKFNHIFADSSVRAIPHVATYAGSGSDPWNDESMLNTMWDSLR</sequence>
<dbReference type="Proteomes" id="UP000004947">
    <property type="component" value="Unassembled WGS sequence"/>
</dbReference>
<evidence type="ECO:0008006" key="8">
    <source>
        <dbReference type="Google" id="ProtNLM"/>
    </source>
</evidence>
<dbReference type="EMBL" id="ABCK01000001">
    <property type="protein sequence ID" value="EDM29643.1"/>
    <property type="molecule type" value="Genomic_DNA"/>
</dbReference>
<evidence type="ECO:0000256" key="4">
    <source>
        <dbReference type="ARBA" id="ARBA00022989"/>
    </source>
</evidence>
<keyword evidence="7" id="KW-1185">Reference proteome</keyword>
<gene>
    <name evidence="6" type="ORF">LNTAR_17873</name>
</gene>
<dbReference type="GO" id="GO:0015628">
    <property type="term" value="P:protein secretion by the type II secretion system"/>
    <property type="evidence" value="ECO:0007669"/>
    <property type="project" value="InterPro"/>
</dbReference>
<dbReference type="GO" id="GO:0016020">
    <property type="term" value="C:membrane"/>
    <property type="evidence" value="ECO:0007669"/>
    <property type="project" value="UniProtKB-SubCell"/>
</dbReference>
<dbReference type="PANTHER" id="PTHR30093:SF44">
    <property type="entry name" value="TYPE II SECRETION SYSTEM CORE PROTEIN G"/>
    <property type="match status" value="1"/>
</dbReference>
<accession>A6DFR3</accession>
<dbReference type="InterPro" id="IPR045584">
    <property type="entry name" value="Pilin-like"/>
</dbReference>
<dbReference type="PANTHER" id="PTHR30093">
    <property type="entry name" value="GENERAL SECRETION PATHWAY PROTEIN G"/>
    <property type="match status" value="1"/>
</dbReference>
<keyword evidence="2" id="KW-0488">Methylation</keyword>
<dbReference type="AlphaFoldDB" id="A6DFR3"/>
<protein>
    <recommendedName>
        <fullName evidence="8">General secretion pathway protein G</fullName>
    </recommendedName>
</protein>
<dbReference type="RefSeq" id="WP_007276762.1">
    <property type="nucleotide sequence ID" value="NZ_ABCK01000001.1"/>
</dbReference>